<dbReference type="InterPro" id="IPR044757">
    <property type="entry name" value="ILR1-like_Hyd"/>
</dbReference>
<dbReference type="SUPFAM" id="SSF52058">
    <property type="entry name" value="L domain-like"/>
    <property type="match status" value="1"/>
</dbReference>
<evidence type="ECO:0000256" key="12">
    <source>
        <dbReference type="ARBA" id="ARBA00023136"/>
    </source>
</evidence>
<evidence type="ECO:0000313" key="18">
    <source>
        <dbReference type="EMBL" id="CAD5321899.1"/>
    </source>
</evidence>
<dbReference type="PROSITE" id="PS50011">
    <property type="entry name" value="PROTEIN_KINASE_DOM"/>
    <property type="match status" value="1"/>
</dbReference>
<feature type="transmembrane region" description="Helical" evidence="15">
    <location>
        <begin position="638"/>
        <end position="664"/>
    </location>
</feature>
<keyword evidence="11 15" id="KW-1133">Transmembrane helix</keyword>
<dbReference type="InterPro" id="IPR017439">
    <property type="entry name" value="Amidohydrolase"/>
</dbReference>
<dbReference type="AlphaFoldDB" id="A0A7G2EF54"/>
<keyword evidence="8" id="KW-0547">Nucleotide-binding</keyword>
<gene>
    <name evidence="18" type="ORF">AT9943_LOCUS9940</name>
</gene>
<feature type="domain" description="Protein kinase" evidence="17">
    <location>
        <begin position="734"/>
        <end position="910"/>
    </location>
</feature>
<dbReference type="PANTHER" id="PTHR11014:SF108">
    <property type="entry name" value="IAA-AMINO ACID HYDROLASE ILR1"/>
    <property type="match status" value="1"/>
</dbReference>
<evidence type="ECO:0000313" key="19">
    <source>
        <dbReference type="Proteomes" id="UP000516314"/>
    </source>
</evidence>
<dbReference type="SUPFAM" id="SSF55031">
    <property type="entry name" value="Bacterial exopeptidase dimerisation domain"/>
    <property type="match status" value="1"/>
</dbReference>
<dbReference type="Pfam" id="PF07714">
    <property type="entry name" value="PK_Tyr_Ser-Thr"/>
    <property type="match status" value="1"/>
</dbReference>
<dbReference type="InterPro" id="IPR013210">
    <property type="entry name" value="LRR_N_plant-typ"/>
</dbReference>
<sequence length="910" mass="98484">MDFSGRFFVIFVTFFFLPPLSSAGSYDSGSGLESLARGMLHSAKDPEFFEWMRGIRRKIHENPETGFQEFKTSQLVRDELDSLGVKYKYPVAKTGVVAWIGSCSKPVFGLRADMDALPLQGTVKLVFQPGEEGYAGAYEMLKDEILDDLDGILSVHVFPSIPSGGIGSRPGTVLAGAGLFTVTVHGQGSHAATPHFSKDPVLAASSAVVALQQIVSRELDPLEAGVVTVGYIEGGHAQNVIPQSAKFGGTFRSLSNDGLLFIQRRIKEISEAQASVYRCKAEVNFEEKKPSLHPVMNNDEGLYEHGKKVAEAMIGKNNFHDFPVTMGGEDFSFFTQKTKAAIFVLGIKNETLGAGKPLHSPYFFVDEEALPVGAALHAAMAVSYLDEHGHSHEEELSLSVVFLFVFYLAAVTSDLESDRRALLAVRNSVRGRPLLWNMSASSPCNWHGVHCDAGRVTALRLPGSGLFGSLPIGGIGNLTQLKTLSLRFNSLSGPIPSDFSNLVLLRYLYLQGNAFSGEIPSLLFTLPSIIRINLGENKFSGRIPDNVNSATRLVTLYLERNQLSGPIPEITLPLQQFNVSSNQLNGSIPSSLSSWPRTAFEGNTLCGKPLDTCEAESPNGGDAGGPNTPPEKKDSDKLSAGAIVGIVIGCVVGLLLLLLILFCLCRKRKKEENVPSRNVEAPVAAATSSAAIPKETVVVVPPAKATGSESGAVNKDLTFFVKSFGEFDLDGLLKASAEVLGKGTVGSSYKASFEHGLVVAVKRLRDVVVPEKEFRERLHVLGSMSHANLVTLIAYYFSRDEKLLVFEYMSKGSLSAILHGKSPTHQQLNEEGVDLPRWVQSVTEQQTPSDVLDPELTRYQPEGNENIIRLLKIGMSCTAQFPDSRPSMAEVTRLIEEVSHSSGSPNPVSD</sequence>
<evidence type="ECO:0000256" key="4">
    <source>
        <dbReference type="ARBA" id="ARBA00022614"/>
    </source>
</evidence>
<dbReference type="Gene3D" id="3.40.630.10">
    <property type="entry name" value="Zn peptidases"/>
    <property type="match status" value="2"/>
</dbReference>
<keyword evidence="9" id="KW-0378">Hydrolase</keyword>
<dbReference type="InterPro" id="IPR036264">
    <property type="entry name" value="Bact_exopeptidase_dim_dom"/>
</dbReference>
<proteinExistence type="inferred from homology"/>
<comment type="subcellular location">
    <subcellularLocation>
        <location evidence="1">Membrane</location>
    </subcellularLocation>
</comment>
<dbReference type="Pfam" id="PF08263">
    <property type="entry name" value="LRRNT_2"/>
    <property type="match status" value="1"/>
</dbReference>
<evidence type="ECO:0000256" key="5">
    <source>
        <dbReference type="ARBA" id="ARBA00022692"/>
    </source>
</evidence>
<evidence type="ECO:0000256" key="14">
    <source>
        <dbReference type="SAM" id="MobiDB-lite"/>
    </source>
</evidence>
<dbReference type="GO" id="GO:0004713">
    <property type="term" value="F:protein tyrosine kinase activity"/>
    <property type="evidence" value="ECO:0007669"/>
    <property type="project" value="InterPro"/>
</dbReference>
<reference evidence="18 19" key="1">
    <citation type="submission" date="2020-09" db="EMBL/GenBank/DDBJ databases">
        <authorList>
            <person name="Ashkenazy H."/>
        </authorList>
    </citation>
    <scope>NUCLEOTIDE SEQUENCE [LARGE SCALE GENOMIC DNA]</scope>
    <source>
        <strain evidence="19">cv. Cdm-0</strain>
    </source>
</reference>
<dbReference type="SUPFAM" id="SSF56112">
    <property type="entry name" value="Protein kinase-like (PK-like)"/>
    <property type="match status" value="1"/>
</dbReference>
<evidence type="ECO:0000256" key="8">
    <source>
        <dbReference type="ARBA" id="ARBA00022741"/>
    </source>
</evidence>
<dbReference type="Gene3D" id="1.10.510.10">
    <property type="entry name" value="Transferase(Phosphotransferase) domain 1"/>
    <property type="match status" value="1"/>
</dbReference>
<keyword evidence="5 15" id="KW-0812">Transmembrane</keyword>
<dbReference type="Gene3D" id="3.30.200.20">
    <property type="entry name" value="Phosphorylase Kinase, domain 1"/>
    <property type="match status" value="1"/>
</dbReference>
<evidence type="ECO:0000256" key="15">
    <source>
        <dbReference type="SAM" id="Phobius"/>
    </source>
</evidence>
<dbReference type="PANTHER" id="PTHR11014">
    <property type="entry name" value="PEPTIDASE M20 FAMILY MEMBER"/>
    <property type="match status" value="1"/>
</dbReference>
<dbReference type="InterPro" id="IPR002933">
    <property type="entry name" value="Peptidase_M20"/>
</dbReference>
<keyword evidence="10" id="KW-0067">ATP-binding</keyword>
<evidence type="ECO:0000256" key="7">
    <source>
        <dbReference type="ARBA" id="ARBA00022737"/>
    </source>
</evidence>
<evidence type="ECO:0000256" key="1">
    <source>
        <dbReference type="ARBA" id="ARBA00004370"/>
    </source>
</evidence>
<dbReference type="Pfam" id="PF07687">
    <property type="entry name" value="M20_dimer"/>
    <property type="match status" value="1"/>
</dbReference>
<keyword evidence="12 15" id="KW-0472">Membrane</keyword>
<dbReference type="InterPro" id="IPR011650">
    <property type="entry name" value="Peptidase_M20_dimer"/>
</dbReference>
<dbReference type="NCBIfam" id="TIGR01891">
    <property type="entry name" value="amidohydrolases"/>
    <property type="match status" value="1"/>
</dbReference>
<dbReference type="SMART" id="SM00219">
    <property type="entry name" value="TyrKc"/>
    <property type="match status" value="1"/>
</dbReference>
<dbReference type="Pfam" id="PF13855">
    <property type="entry name" value="LRR_8"/>
    <property type="match status" value="1"/>
</dbReference>
<dbReference type="GO" id="GO:0016787">
    <property type="term" value="F:hydrolase activity"/>
    <property type="evidence" value="ECO:0007669"/>
    <property type="project" value="UniProtKB-KW"/>
</dbReference>
<evidence type="ECO:0000256" key="13">
    <source>
        <dbReference type="ARBA" id="ARBA00023211"/>
    </source>
</evidence>
<dbReference type="GO" id="GO:0016020">
    <property type="term" value="C:membrane"/>
    <property type="evidence" value="ECO:0007669"/>
    <property type="project" value="UniProtKB-SubCell"/>
</dbReference>
<dbReference type="GO" id="GO:0005524">
    <property type="term" value="F:ATP binding"/>
    <property type="evidence" value="ECO:0007669"/>
    <property type="project" value="UniProtKB-KW"/>
</dbReference>
<keyword evidence="13" id="KW-0464">Manganese</keyword>
<dbReference type="FunFam" id="3.80.10.10:FF:000234">
    <property type="entry name" value="Probable inactive receptor kinase RLK902"/>
    <property type="match status" value="1"/>
</dbReference>
<dbReference type="Proteomes" id="UP000516314">
    <property type="component" value="Chromosome 3"/>
</dbReference>
<dbReference type="Gene3D" id="3.30.70.360">
    <property type="match status" value="1"/>
</dbReference>
<dbReference type="EMBL" id="LR881468">
    <property type="protein sequence ID" value="CAD5321899.1"/>
    <property type="molecule type" value="Genomic_DNA"/>
</dbReference>
<keyword evidence="4" id="KW-0433">Leucine-rich repeat</keyword>
<name>A0A7G2EF54_ARATH</name>
<dbReference type="InterPro" id="IPR011009">
    <property type="entry name" value="Kinase-like_dom_sf"/>
</dbReference>
<keyword evidence="7" id="KW-0677">Repeat</keyword>
<dbReference type="SUPFAM" id="SSF53187">
    <property type="entry name" value="Zn-dependent exopeptidases"/>
    <property type="match status" value="1"/>
</dbReference>
<dbReference type="FunFam" id="3.30.200.20:FF:000307">
    <property type="entry name" value="pollen receptor-like kinase 1"/>
    <property type="match status" value="1"/>
</dbReference>
<dbReference type="InterPro" id="IPR032675">
    <property type="entry name" value="LRR_dom_sf"/>
</dbReference>
<dbReference type="GO" id="GO:0009850">
    <property type="term" value="P:auxin metabolic process"/>
    <property type="evidence" value="ECO:0007669"/>
    <property type="project" value="InterPro"/>
</dbReference>
<feature type="region of interest" description="Disordered" evidence="14">
    <location>
        <begin position="611"/>
        <end position="635"/>
    </location>
</feature>
<dbReference type="InterPro" id="IPR000719">
    <property type="entry name" value="Prot_kinase_dom"/>
</dbReference>
<dbReference type="Pfam" id="PF01546">
    <property type="entry name" value="Peptidase_M20"/>
    <property type="match status" value="1"/>
</dbReference>
<evidence type="ECO:0000256" key="2">
    <source>
        <dbReference type="ARBA" id="ARBA00006153"/>
    </source>
</evidence>
<dbReference type="InterPro" id="IPR001245">
    <property type="entry name" value="Ser-Thr/Tyr_kinase_cat_dom"/>
</dbReference>
<comment type="similarity">
    <text evidence="2">Belongs to the peptidase M20 family.</text>
</comment>
<evidence type="ECO:0000256" key="16">
    <source>
        <dbReference type="SAM" id="SignalP"/>
    </source>
</evidence>
<dbReference type="InterPro" id="IPR020635">
    <property type="entry name" value="Tyr_kinase_cat_dom"/>
</dbReference>
<evidence type="ECO:0000256" key="9">
    <source>
        <dbReference type="ARBA" id="ARBA00022801"/>
    </source>
</evidence>
<keyword evidence="6 16" id="KW-0732">Signal</keyword>
<dbReference type="FunFam" id="3.30.70.360:FF:000001">
    <property type="entry name" value="N-acetyldiaminopimelate deacetylase"/>
    <property type="match status" value="1"/>
</dbReference>
<dbReference type="Pfam" id="PF00560">
    <property type="entry name" value="LRR_1"/>
    <property type="match status" value="1"/>
</dbReference>
<evidence type="ECO:0000256" key="6">
    <source>
        <dbReference type="ARBA" id="ARBA00022729"/>
    </source>
</evidence>
<keyword evidence="3" id="KW-0597">Phosphoprotein</keyword>
<feature type="signal peptide" evidence="16">
    <location>
        <begin position="1"/>
        <end position="23"/>
    </location>
</feature>
<feature type="chain" id="PRO_5028924521" evidence="16">
    <location>
        <begin position="24"/>
        <end position="910"/>
    </location>
</feature>
<accession>A0A7G2EF54</accession>
<protein>
    <submittedName>
        <fullName evidence="18">(thale cress) hypothetical protein</fullName>
    </submittedName>
</protein>
<dbReference type="Gene3D" id="3.80.10.10">
    <property type="entry name" value="Ribonuclease Inhibitor"/>
    <property type="match status" value="2"/>
</dbReference>
<evidence type="ECO:0000256" key="11">
    <source>
        <dbReference type="ARBA" id="ARBA00022989"/>
    </source>
</evidence>
<organism evidence="18 19">
    <name type="scientific">Arabidopsis thaliana</name>
    <name type="common">Mouse-ear cress</name>
    <dbReference type="NCBI Taxonomy" id="3702"/>
    <lineage>
        <taxon>Eukaryota</taxon>
        <taxon>Viridiplantae</taxon>
        <taxon>Streptophyta</taxon>
        <taxon>Embryophyta</taxon>
        <taxon>Tracheophyta</taxon>
        <taxon>Spermatophyta</taxon>
        <taxon>Magnoliopsida</taxon>
        <taxon>eudicotyledons</taxon>
        <taxon>Gunneridae</taxon>
        <taxon>Pentapetalae</taxon>
        <taxon>rosids</taxon>
        <taxon>malvids</taxon>
        <taxon>Brassicales</taxon>
        <taxon>Brassicaceae</taxon>
        <taxon>Camelineae</taxon>
        <taxon>Arabidopsis</taxon>
    </lineage>
</organism>
<evidence type="ECO:0000256" key="3">
    <source>
        <dbReference type="ARBA" id="ARBA00022553"/>
    </source>
</evidence>
<evidence type="ECO:0000259" key="17">
    <source>
        <dbReference type="PROSITE" id="PS50011"/>
    </source>
</evidence>
<dbReference type="CDD" id="cd08017">
    <property type="entry name" value="M20_IAA_Hyd"/>
    <property type="match status" value="1"/>
</dbReference>
<dbReference type="InterPro" id="IPR001611">
    <property type="entry name" value="Leu-rich_rpt"/>
</dbReference>
<evidence type="ECO:0000256" key="10">
    <source>
        <dbReference type="ARBA" id="ARBA00022840"/>
    </source>
</evidence>